<evidence type="ECO:0000313" key="16">
    <source>
        <dbReference type="RefSeq" id="XP_034241429.1"/>
    </source>
</evidence>
<dbReference type="GO" id="GO:0070183">
    <property type="term" value="P:mitochondrial tryptophanyl-tRNA aminoacylation"/>
    <property type="evidence" value="ECO:0007669"/>
    <property type="project" value="TreeGrafter"/>
</dbReference>
<comment type="similarity">
    <text evidence="2 14">Belongs to the class-I aminoacyl-tRNA synthetase family.</text>
</comment>
<dbReference type="InterPro" id="IPR002305">
    <property type="entry name" value="aa-tRNA-synth_Ic"/>
</dbReference>
<dbReference type="PROSITE" id="PS00178">
    <property type="entry name" value="AA_TRNA_LIGASE_I"/>
    <property type="match status" value="1"/>
</dbReference>
<dbReference type="GO" id="GO:0005759">
    <property type="term" value="C:mitochondrial matrix"/>
    <property type="evidence" value="ECO:0007669"/>
    <property type="project" value="UniProtKB-SubCell"/>
</dbReference>
<dbReference type="PRINTS" id="PR01039">
    <property type="entry name" value="TRNASYNTHTRP"/>
</dbReference>
<evidence type="ECO:0000256" key="10">
    <source>
        <dbReference type="ARBA" id="ARBA00049929"/>
    </source>
</evidence>
<comment type="catalytic activity">
    <reaction evidence="10">
        <text>tRNA(Trp) + L-tryptophan + ATP = L-tryptophyl-tRNA(Trp) + AMP + diphosphate + H(+)</text>
        <dbReference type="Rhea" id="RHEA:24080"/>
        <dbReference type="Rhea" id="RHEA-COMP:9671"/>
        <dbReference type="Rhea" id="RHEA-COMP:9705"/>
        <dbReference type="ChEBI" id="CHEBI:15378"/>
        <dbReference type="ChEBI" id="CHEBI:30616"/>
        <dbReference type="ChEBI" id="CHEBI:33019"/>
        <dbReference type="ChEBI" id="CHEBI:57912"/>
        <dbReference type="ChEBI" id="CHEBI:78442"/>
        <dbReference type="ChEBI" id="CHEBI:78535"/>
        <dbReference type="ChEBI" id="CHEBI:456215"/>
        <dbReference type="EC" id="6.1.1.2"/>
    </reaction>
</comment>
<dbReference type="GO" id="GO:0005524">
    <property type="term" value="F:ATP binding"/>
    <property type="evidence" value="ECO:0007669"/>
    <property type="project" value="UniProtKB-KW"/>
</dbReference>
<dbReference type="PANTHER" id="PTHR43766:SF1">
    <property type="entry name" value="TRYPTOPHAN--TRNA LIGASE, MITOCHONDRIAL"/>
    <property type="match status" value="1"/>
</dbReference>
<evidence type="ECO:0000256" key="7">
    <source>
        <dbReference type="ARBA" id="ARBA00022917"/>
    </source>
</evidence>
<dbReference type="CDD" id="cd00806">
    <property type="entry name" value="TrpRS_core"/>
    <property type="match status" value="1"/>
</dbReference>
<dbReference type="KEGG" id="tpal:117645385"/>
<organism evidence="16">
    <name type="scientific">Thrips palmi</name>
    <name type="common">Melon thrips</name>
    <dbReference type="NCBI Taxonomy" id="161013"/>
    <lineage>
        <taxon>Eukaryota</taxon>
        <taxon>Metazoa</taxon>
        <taxon>Ecdysozoa</taxon>
        <taxon>Arthropoda</taxon>
        <taxon>Hexapoda</taxon>
        <taxon>Insecta</taxon>
        <taxon>Pterygota</taxon>
        <taxon>Neoptera</taxon>
        <taxon>Paraneoptera</taxon>
        <taxon>Thysanoptera</taxon>
        <taxon>Terebrantia</taxon>
        <taxon>Thripoidea</taxon>
        <taxon>Thripidae</taxon>
        <taxon>Thrips</taxon>
    </lineage>
</organism>
<dbReference type="Proteomes" id="UP000515158">
    <property type="component" value="Unplaced"/>
</dbReference>
<evidence type="ECO:0000256" key="13">
    <source>
        <dbReference type="ARBA" id="ARBA00080951"/>
    </source>
</evidence>
<dbReference type="EC" id="6.1.1.2" evidence="3"/>
<gene>
    <name evidence="16" type="primary">LOC117645385</name>
</gene>
<name>A0A6P8ZMY8_THRPL</name>
<dbReference type="NCBIfam" id="TIGR00233">
    <property type="entry name" value="trpS"/>
    <property type="match status" value="1"/>
</dbReference>
<protein>
    <recommendedName>
        <fullName evidence="12">Tryptophan--tRNA ligase, mitochondrial</fullName>
        <ecNumber evidence="3">6.1.1.2</ecNumber>
    </recommendedName>
    <alternativeName>
        <fullName evidence="13">(Mt)TrpRS</fullName>
    </alternativeName>
    <alternativeName>
        <fullName evidence="9">Tryptophanyl-tRNA synthetase</fullName>
    </alternativeName>
</protein>
<dbReference type="GO" id="GO:0004830">
    <property type="term" value="F:tryptophan-tRNA ligase activity"/>
    <property type="evidence" value="ECO:0007669"/>
    <property type="project" value="UniProtKB-EC"/>
</dbReference>
<evidence type="ECO:0000256" key="11">
    <source>
        <dbReference type="ARBA" id="ARBA00059972"/>
    </source>
</evidence>
<evidence type="ECO:0000256" key="1">
    <source>
        <dbReference type="ARBA" id="ARBA00004305"/>
    </source>
</evidence>
<dbReference type="InterPro" id="IPR050203">
    <property type="entry name" value="Trp-tRNA_synthetase"/>
</dbReference>
<dbReference type="RefSeq" id="XP_034241429.1">
    <property type="nucleotide sequence ID" value="XM_034385538.1"/>
</dbReference>
<evidence type="ECO:0000256" key="5">
    <source>
        <dbReference type="ARBA" id="ARBA00022741"/>
    </source>
</evidence>
<dbReference type="GeneID" id="117645385"/>
<dbReference type="Gene3D" id="3.40.50.620">
    <property type="entry name" value="HUPs"/>
    <property type="match status" value="1"/>
</dbReference>
<dbReference type="FunFam" id="3.40.50.620:FF:000082">
    <property type="entry name" value="MSW1p Mitochondrial tryptophanyl-tRNA synthetase"/>
    <property type="match status" value="1"/>
</dbReference>
<keyword evidence="6 14" id="KW-0067">ATP-binding</keyword>
<dbReference type="InParanoid" id="A0A6P8ZMY8"/>
<evidence type="ECO:0000256" key="8">
    <source>
        <dbReference type="ARBA" id="ARBA00023146"/>
    </source>
</evidence>
<sequence>MRVSRVPLNNFIVRSMGSARYGTAKAEKSGPARRIVSGIQPTGSLHLGNYLGAIKKWVELQNSGEEAFYSIADLHAITVPQDPKTLQQGILEMTASLLACGVDPKKCVLFQQSKVVYHTQLCWVLASLTTMAKLGQQAQLREKRNVLQELSTALYLYPVLQAADILLYKATLVPVGEDQISHLNLASFLARTFNKRFGNTFPIPQALINEDSSRRLKSLRNPLNKMSKSDQDPRSRINLYDSADEILTKCKKAVTDCVSAVAYDPDNRPGISNLLVIHSSLTGKSIDAICQEAAGKESGEYKMTMANEIIEVLCPIREKYLNLMKEPAYLEQVLQAGAQRAEIHAQETWQDVTKRIGIGHCYTSEKNLASQRHNL</sequence>
<evidence type="ECO:0000256" key="9">
    <source>
        <dbReference type="ARBA" id="ARBA00030268"/>
    </source>
</evidence>
<dbReference type="Pfam" id="PF00579">
    <property type="entry name" value="tRNA-synt_1b"/>
    <property type="match status" value="1"/>
</dbReference>
<evidence type="ECO:0000256" key="2">
    <source>
        <dbReference type="ARBA" id="ARBA00005594"/>
    </source>
</evidence>
<dbReference type="InterPro" id="IPR001412">
    <property type="entry name" value="aa-tRNA-synth_I_CS"/>
</dbReference>
<dbReference type="InterPro" id="IPR014729">
    <property type="entry name" value="Rossmann-like_a/b/a_fold"/>
</dbReference>
<comment type="subcellular location">
    <subcellularLocation>
        <location evidence="1">Mitochondrion matrix</location>
    </subcellularLocation>
</comment>
<dbReference type="FunFam" id="1.10.240.10:FF:000002">
    <property type="entry name" value="Tryptophan--tRNA ligase"/>
    <property type="match status" value="1"/>
</dbReference>
<dbReference type="InterPro" id="IPR002306">
    <property type="entry name" value="Trp-tRNA-ligase"/>
</dbReference>
<dbReference type="PANTHER" id="PTHR43766">
    <property type="entry name" value="TRYPTOPHAN--TRNA LIGASE, MITOCHONDRIAL"/>
    <property type="match status" value="1"/>
</dbReference>
<proteinExistence type="inferred from homology"/>
<keyword evidence="4 14" id="KW-0436">Ligase</keyword>
<keyword evidence="5 14" id="KW-0547">Nucleotide-binding</keyword>
<reference evidence="16" key="1">
    <citation type="submission" date="2025-08" db="UniProtKB">
        <authorList>
            <consortium name="RefSeq"/>
        </authorList>
    </citation>
    <scope>IDENTIFICATION</scope>
    <source>
        <tissue evidence="16">Total insect</tissue>
    </source>
</reference>
<keyword evidence="15" id="KW-1185">Reference proteome</keyword>
<dbReference type="AlphaFoldDB" id="A0A6P8ZMY8"/>
<evidence type="ECO:0000256" key="14">
    <source>
        <dbReference type="RuleBase" id="RU363036"/>
    </source>
</evidence>
<evidence type="ECO:0000256" key="12">
    <source>
        <dbReference type="ARBA" id="ARBA00069760"/>
    </source>
</evidence>
<dbReference type="CTD" id="39989"/>
<dbReference type="HAMAP" id="MF_00140_B">
    <property type="entry name" value="Trp_tRNA_synth_B"/>
    <property type="match status" value="1"/>
</dbReference>
<evidence type="ECO:0000256" key="4">
    <source>
        <dbReference type="ARBA" id="ARBA00022598"/>
    </source>
</evidence>
<accession>A0A6P8ZMY8</accession>
<dbReference type="SUPFAM" id="SSF52374">
    <property type="entry name" value="Nucleotidylyl transferase"/>
    <property type="match status" value="1"/>
</dbReference>
<dbReference type="Gene3D" id="1.10.240.10">
    <property type="entry name" value="Tyrosyl-Transfer RNA Synthetase"/>
    <property type="match status" value="1"/>
</dbReference>
<keyword evidence="7 14" id="KW-0648">Protein biosynthesis</keyword>
<evidence type="ECO:0000313" key="15">
    <source>
        <dbReference type="Proteomes" id="UP000515158"/>
    </source>
</evidence>
<evidence type="ECO:0000256" key="3">
    <source>
        <dbReference type="ARBA" id="ARBA00013161"/>
    </source>
</evidence>
<comment type="function">
    <text evidence="11">Catalyzes the attachment of tryptophan to tRNA(Trp) in a two-step reaction: tryptophan is first activated by ATP to form Trp-AMP and then transferred to the acceptor end of tRNA(Trp).</text>
</comment>
<keyword evidence="8 14" id="KW-0030">Aminoacyl-tRNA synthetase</keyword>
<dbReference type="OrthoDB" id="15808at2759"/>
<evidence type="ECO:0000256" key="6">
    <source>
        <dbReference type="ARBA" id="ARBA00022840"/>
    </source>
</evidence>
<dbReference type="InterPro" id="IPR024109">
    <property type="entry name" value="Trp-tRNA-ligase_bac-type"/>
</dbReference>